<evidence type="ECO:0000313" key="2">
    <source>
        <dbReference type="EMBL" id="KIG11575.1"/>
    </source>
</evidence>
<evidence type="ECO:0000256" key="1">
    <source>
        <dbReference type="SAM" id="MobiDB-lite"/>
    </source>
</evidence>
<name>A0A0C2CPB6_9BACT</name>
<gene>
    <name evidence="2" type="ORF">DB30_03268</name>
</gene>
<feature type="compositionally biased region" description="Low complexity" evidence="1">
    <location>
        <begin position="64"/>
        <end position="75"/>
    </location>
</feature>
<dbReference type="EMBL" id="JMCC02000234">
    <property type="protein sequence ID" value="KIG11575.1"/>
    <property type="molecule type" value="Genomic_DNA"/>
</dbReference>
<protein>
    <submittedName>
        <fullName evidence="2">Uncharacterized protein</fullName>
    </submittedName>
</protein>
<proteinExistence type="predicted"/>
<accession>A0A0C2CPB6</accession>
<organism evidence="2 3">
    <name type="scientific">Enhygromyxa salina</name>
    <dbReference type="NCBI Taxonomy" id="215803"/>
    <lineage>
        <taxon>Bacteria</taxon>
        <taxon>Pseudomonadati</taxon>
        <taxon>Myxococcota</taxon>
        <taxon>Polyangia</taxon>
        <taxon>Nannocystales</taxon>
        <taxon>Nannocystaceae</taxon>
        <taxon>Enhygromyxa</taxon>
    </lineage>
</organism>
<dbReference type="Proteomes" id="UP000031599">
    <property type="component" value="Unassembled WGS sequence"/>
</dbReference>
<reference evidence="2 3" key="1">
    <citation type="submission" date="2014-12" db="EMBL/GenBank/DDBJ databases">
        <title>Genome assembly of Enhygromyxa salina DSM 15201.</title>
        <authorList>
            <person name="Sharma G."/>
            <person name="Subramanian S."/>
        </authorList>
    </citation>
    <scope>NUCLEOTIDE SEQUENCE [LARGE SCALE GENOMIC DNA]</scope>
    <source>
        <strain evidence="2 3">DSM 15201</strain>
    </source>
</reference>
<comment type="caution">
    <text evidence="2">The sequence shown here is derived from an EMBL/GenBank/DDBJ whole genome shotgun (WGS) entry which is preliminary data.</text>
</comment>
<evidence type="ECO:0000313" key="3">
    <source>
        <dbReference type="Proteomes" id="UP000031599"/>
    </source>
</evidence>
<sequence length="75" mass="7739">MVAPSAVAPPPVIVDPSAVAKRELEAPTPRPPKATIPILVNPNAGRFGKAGKSSEDDHHPHAPAPVDAPDLLPDE</sequence>
<feature type="region of interest" description="Disordered" evidence="1">
    <location>
        <begin position="22"/>
        <end position="75"/>
    </location>
</feature>
<dbReference type="AlphaFoldDB" id="A0A0C2CPB6"/>